<organism evidence="3 4">
    <name type="scientific">candidate division WOR_3 bacterium SM23_42</name>
    <dbReference type="NCBI Taxonomy" id="1703779"/>
    <lineage>
        <taxon>Bacteria</taxon>
        <taxon>Bacteria division WOR-3</taxon>
    </lineage>
</organism>
<gene>
    <name evidence="3" type="ORF">AMJ83_08410</name>
</gene>
<feature type="domain" description="HTH merR-type" evidence="2">
    <location>
        <begin position="6"/>
        <end position="57"/>
    </location>
</feature>
<name>A0A0S8FTH5_UNCW3</name>
<dbReference type="Proteomes" id="UP000051373">
    <property type="component" value="Unassembled WGS sequence"/>
</dbReference>
<dbReference type="EMBL" id="LJUJ01000019">
    <property type="protein sequence ID" value="KPK63083.1"/>
    <property type="molecule type" value="Genomic_DNA"/>
</dbReference>
<keyword evidence="1" id="KW-0238">DNA-binding</keyword>
<evidence type="ECO:0000256" key="1">
    <source>
        <dbReference type="ARBA" id="ARBA00023125"/>
    </source>
</evidence>
<protein>
    <recommendedName>
        <fullName evidence="2">HTH merR-type domain-containing protein</fullName>
    </recommendedName>
</protein>
<accession>A0A0S8FTH5</accession>
<comment type="caution">
    <text evidence="3">The sequence shown here is derived from an EMBL/GenBank/DDBJ whole genome shotgun (WGS) entry which is preliminary data.</text>
</comment>
<dbReference type="STRING" id="1703779.AMJ83_08410"/>
<dbReference type="InterPro" id="IPR009061">
    <property type="entry name" value="DNA-bd_dom_put_sf"/>
</dbReference>
<dbReference type="Gene3D" id="1.10.1660.10">
    <property type="match status" value="1"/>
</dbReference>
<proteinExistence type="predicted"/>
<dbReference type="InterPro" id="IPR000551">
    <property type="entry name" value="MerR-type_HTH_dom"/>
</dbReference>
<dbReference type="PANTHER" id="PTHR30204">
    <property type="entry name" value="REDOX-CYCLING DRUG-SENSING TRANSCRIPTIONAL ACTIVATOR SOXR"/>
    <property type="match status" value="1"/>
</dbReference>
<dbReference type="GO" id="GO:0003700">
    <property type="term" value="F:DNA-binding transcription factor activity"/>
    <property type="evidence" value="ECO:0007669"/>
    <property type="project" value="InterPro"/>
</dbReference>
<evidence type="ECO:0000313" key="4">
    <source>
        <dbReference type="Proteomes" id="UP000051373"/>
    </source>
</evidence>
<dbReference type="GO" id="GO:0003677">
    <property type="term" value="F:DNA binding"/>
    <property type="evidence" value="ECO:0007669"/>
    <property type="project" value="UniProtKB-KW"/>
</dbReference>
<dbReference type="PROSITE" id="PS50937">
    <property type="entry name" value="HTH_MERR_2"/>
    <property type="match status" value="1"/>
</dbReference>
<dbReference type="AlphaFoldDB" id="A0A0S8FTH5"/>
<sequence length="110" mass="13384">MVEKEFFSIKEVADMLELKPYILRYWEKEFSILRPKRNRVGRRYYTKKDIDIVRMIKNILYEQGYTIAGGKKRIIQIIEGPEQLSLPLKNRNKFLRELKEELKKISHILR</sequence>
<dbReference type="SUPFAM" id="SSF46955">
    <property type="entry name" value="Putative DNA-binding domain"/>
    <property type="match status" value="1"/>
</dbReference>
<evidence type="ECO:0000313" key="3">
    <source>
        <dbReference type="EMBL" id="KPK63083.1"/>
    </source>
</evidence>
<reference evidence="3 4" key="1">
    <citation type="journal article" date="2015" name="Microbiome">
        <title>Genomic resolution of linkages in carbon, nitrogen, and sulfur cycling among widespread estuary sediment bacteria.</title>
        <authorList>
            <person name="Baker B.J."/>
            <person name="Lazar C.S."/>
            <person name="Teske A.P."/>
            <person name="Dick G.J."/>
        </authorList>
    </citation>
    <scope>NUCLEOTIDE SEQUENCE [LARGE SCALE GENOMIC DNA]</scope>
    <source>
        <strain evidence="3">SM23_42</strain>
    </source>
</reference>
<evidence type="ECO:0000259" key="2">
    <source>
        <dbReference type="PROSITE" id="PS50937"/>
    </source>
</evidence>
<dbReference type="Pfam" id="PF13411">
    <property type="entry name" value="MerR_1"/>
    <property type="match status" value="1"/>
</dbReference>
<dbReference type="InterPro" id="IPR047057">
    <property type="entry name" value="MerR_fam"/>
</dbReference>
<dbReference type="SMART" id="SM00422">
    <property type="entry name" value="HTH_MERR"/>
    <property type="match status" value="1"/>
</dbReference>
<dbReference type="PANTHER" id="PTHR30204:SF15">
    <property type="entry name" value="BLL5018 PROTEIN"/>
    <property type="match status" value="1"/>
</dbReference>